<proteinExistence type="predicted"/>
<evidence type="ECO:0000313" key="2">
    <source>
        <dbReference type="EMBL" id="CAF4398897.1"/>
    </source>
</evidence>
<dbReference type="AlphaFoldDB" id="A0A820P462"/>
<comment type="caution">
    <text evidence="2">The sequence shown here is derived from an EMBL/GenBank/DDBJ whole genome shotgun (WGS) entry which is preliminary data.</text>
</comment>
<name>A0A820P462_9BILA</name>
<accession>A0A820P462</accession>
<gene>
    <name evidence="2" type="ORF">UXM345_LOCUS38131</name>
</gene>
<reference evidence="2" key="1">
    <citation type="submission" date="2021-02" db="EMBL/GenBank/DDBJ databases">
        <authorList>
            <person name="Nowell W R."/>
        </authorList>
    </citation>
    <scope>NUCLEOTIDE SEQUENCE</scope>
</reference>
<protein>
    <submittedName>
        <fullName evidence="2">Uncharacterized protein</fullName>
    </submittedName>
</protein>
<sequence length="44" mass="4124">SIIIQGRSSCSGISAASRGDFGNASRRGKGGGSRVGGGGTVKGG</sequence>
<feature type="region of interest" description="Disordered" evidence="1">
    <location>
        <begin position="1"/>
        <end position="44"/>
    </location>
</feature>
<feature type="compositionally biased region" description="Gly residues" evidence="1">
    <location>
        <begin position="30"/>
        <end position="44"/>
    </location>
</feature>
<evidence type="ECO:0000313" key="3">
    <source>
        <dbReference type="Proteomes" id="UP000663842"/>
    </source>
</evidence>
<organism evidence="2 3">
    <name type="scientific">Rotaria magnacalcarata</name>
    <dbReference type="NCBI Taxonomy" id="392030"/>
    <lineage>
        <taxon>Eukaryota</taxon>
        <taxon>Metazoa</taxon>
        <taxon>Spiralia</taxon>
        <taxon>Gnathifera</taxon>
        <taxon>Rotifera</taxon>
        <taxon>Eurotatoria</taxon>
        <taxon>Bdelloidea</taxon>
        <taxon>Philodinida</taxon>
        <taxon>Philodinidae</taxon>
        <taxon>Rotaria</taxon>
    </lineage>
</organism>
<feature type="non-terminal residue" evidence="2">
    <location>
        <position position="1"/>
    </location>
</feature>
<feature type="compositionally biased region" description="Polar residues" evidence="1">
    <location>
        <begin position="1"/>
        <end position="14"/>
    </location>
</feature>
<dbReference type="EMBL" id="CAJOBF010024253">
    <property type="protein sequence ID" value="CAF4398897.1"/>
    <property type="molecule type" value="Genomic_DNA"/>
</dbReference>
<evidence type="ECO:0000256" key="1">
    <source>
        <dbReference type="SAM" id="MobiDB-lite"/>
    </source>
</evidence>
<dbReference type="Proteomes" id="UP000663842">
    <property type="component" value="Unassembled WGS sequence"/>
</dbReference>